<dbReference type="PANTHER" id="PTHR24209">
    <property type="entry name" value="PROTEIN DA1-RELATED 2"/>
    <property type="match status" value="1"/>
</dbReference>
<dbReference type="SMART" id="SM00726">
    <property type="entry name" value="UIM"/>
    <property type="match status" value="2"/>
</dbReference>
<sequence length="296" mass="33515">MQTNTKTKINRNSWLPLRNFGFSVWDEYNEQERRHHTLFLFFQMEEIFGTKTDLMSEREKEDINRAIALSLVEEHKNGNNVDEDEQLVRAIKESLNMESPHRSENGKHRQAVQKGFAMGSSGASRTLAPRNYIHACHSKSFSNQDAILSNFVVGVAFVLTLNDHGGSRSHISYLIGVNLFENVVYIFPQIPTNPAGLIEYKMHPFWNQKFCPSHIDDGTPLCCSCERMEGHNHASETRGICLLEKPLIRTVACRINPSSSNDACMVATSTRYSSIAGNLYSYCSSPNSLYEKSVGR</sequence>
<dbReference type="Proteomes" id="UP001367508">
    <property type="component" value="Unassembled WGS sequence"/>
</dbReference>
<dbReference type="InterPro" id="IPR045218">
    <property type="entry name" value="DA1-like"/>
</dbReference>
<dbReference type="AlphaFoldDB" id="A0AAN9QYA3"/>
<dbReference type="InterPro" id="IPR003903">
    <property type="entry name" value="UIM_dom"/>
</dbReference>
<accession>A0AAN9QYA3</accession>
<reference evidence="1 2" key="1">
    <citation type="submission" date="2024-01" db="EMBL/GenBank/DDBJ databases">
        <title>The genomes of 5 underutilized Papilionoideae crops provide insights into root nodulation and disease resistanc.</title>
        <authorList>
            <person name="Jiang F."/>
        </authorList>
    </citation>
    <scope>NUCLEOTIDE SEQUENCE [LARGE SCALE GENOMIC DNA]</scope>
    <source>
        <strain evidence="1">LVBAO_FW01</strain>
        <tissue evidence="1">Leaves</tissue>
    </source>
</reference>
<name>A0AAN9QYA3_CANGL</name>
<dbReference type="Pfam" id="PF02809">
    <property type="entry name" value="UIM"/>
    <property type="match status" value="1"/>
</dbReference>
<gene>
    <name evidence="1" type="ORF">VNO77_11297</name>
</gene>
<evidence type="ECO:0000313" key="2">
    <source>
        <dbReference type="Proteomes" id="UP001367508"/>
    </source>
</evidence>
<protein>
    <submittedName>
        <fullName evidence="1">Uncharacterized protein</fullName>
    </submittedName>
</protein>
<dbReference type="EMBL" id="JAYMYQ010000002">
    <property type="protein sequence ID" value="KAK7351681.1"/>
    <property type="molecule type" value="Genomic_DNA"/>
</dbReference>
<dbReference type="GO" id="GO:0043130">
    <property type="term" value="F:ubiquitin binding"/>
    <property type="evidence" value="ECO:0007669"/>
    <property type="project" value="TreeGrafter"/>
</dbReference>
<dbReference type="Pfam" id="PF23625">
    <property type="entry name" value="UIM_2"/>
    <property type="match status" value="1"/>
</dbReference>
<evidence type="ECO:0000313" key="1">
    <source>
        <dbReference type="EMBL" id="KAK7351681.1"/>
    </source>
</evidence>
<dbReference type="PANTHER" id="PTHR24209:SF25">
    <property type="entry name" value="PROTEIN DA1-RELATED 1"/>
    <property type="match status" value="1"/>
</dbReference>
<comment type="caution">
    <text evidence="1">The sequence shown here is derived from an EMBL/GenBank/DDBJ whole genome shotgun (WGS) entry which is preliminary data.</text>
</comment>
<proteinExistence type="predicted"/>
<keyword evidence="2" id="KW-1185">Reference proteome</keyword>
<organism evidence="1 2">
    <name type="scientific">Canavalia gladiata</name>
    <name type="common">Sword bean</name>
    <name type="synonym">Dolichos gladiatus</name>
    <dbReference type="NCBI Taxonomy" id="3824"/>
    <lineage>
        <taxon>Eukaryota</taxon>
        <taxon>Viridiplantae</taxon>
        <taxon>Streptophyta</taxon>
        <taxon>Embryophyta</taxon>
        <taxon>Tracheophyta</taxon>
        <taxon>Spermatophyta</taxon>
        <taxon>Magnoliopsida</taxon>
        <taxon>eudicotyledons</taxon>
        <taxon>Gunneridae</taxon>
        <taxon>Pentapetalae</taxon>
        <taxon>rosids</taxon>
        <taxon>fabids</taxon>
        <taxon>Fabales</taxon>
        <taxon>Fabaceae</taxon>
        <taxon>Papilionoideae</taxon>
        <taxon>50 kb inversion clade</taxon>
        <taxon>NPAAA clade</taxon>
        <taxon>indigoferoid/millettioid clade</taxon>
        <taxon>Phaseoleae</taxon>
        <taxon>Canavalia</taxon>
    </lineage>
</organism>